<evidence type="ECO:0000313" key="2">
    <source>
        <dbReference type="EMBL" id="SKA07198.1"/>
    </source>
</evidence>
<dbReference type="RefSeq" id="WP_078669122.1">
    <property type="nucleotide sequence ID" value="NZ_FUWZ01000002.1"/>
</dbReference>
<proteinExistence type="predicted"/>
<sequence length="267" mass="30635">MQSNNVLDFRRLGYYFQYHILASWKSYLLGALSIFGLLMVVPAFMLLTRNCPRELSEVVGFYYFGLFFGGLLFTSMAFSELASKEKGAQFLMLPASHFEKFITIFLITTVGFLLVYHIAAYAALLFLNKVSLISNEAALQLDWRFLTKEDGHIYIYYAYLFCHALFLLGAIYFARLAFIKTLVATLVCLTGLYLLNTLFVWILFAGNMQTAFQNAPFILVGVHDGMYKSSVYVISEKMINSYIFIAQYLLAPVLWTVAYFRLKDKEI</sequence>
<dbReference type="STRING" id="634771.SAMN04488128_102593"/>
<evidence type="ECO:0000256" key="1">
    <source>
        <dbReference type="SAM" id="Phobius"/>
    </source>
</evidence>
<feature type="transmembrane region" description="Helical" evidence="1">
    <location>
        <begin position="153"/>
        <end position="174"/>
    </location>
</feature>
<dbReference type="Proteomes" id="UP000190367">
    <property type="component" value="Unassembled WGS sequence"/>
</dbReference>
<keyword evidence="1" id="KW-1133">Transmembrane helix</keyword>
<accession>A0A1T4QV53</accession>
<evidence type="ECO:0008006" key="4">
    <source>
        <dbReference type="Google" id="ProtNLM"/>
    </source>
</evidence>
<dbReference type="AlphaFoldDB" id="A0A1T4QV53"/>
<name>A0A1T4QV53_9BACT</name>
<organism evidence="2 3">
    <name type="scientific">Chitinophaga eiseniae</name>
    <dbReference type="NCBI Taxonomy" id="634771"/>
    <lineage>
        <taxon>Bacteria</taxon>
        <taxon>Pseudomonadati</taxon>
        <taxon>Bacteroidota</taxon>
        <taxon>Chitinophagia</taxon>
        <taxon>Chitinophagales</taxon>
        <taxon>Chitinophagaceae</taxon>
        <taxon>Chitinophaga</taxon>
    </lineage>
</organism>
<evidence type="ECO:0000313" key="3">
    <source>
        <dbReference type="Proteomes" id="UP000190367"/>
    </source>
</evidence>
<keyword evidence="1" id="KW-0472">Membrane</keyword>
<dbReference type="EMBL" id="FUWZ01000002">
    <property type="protein sequence ID" value="SKA07198.1"/>
    <property type="molecule type" value="Genomic_DNA"/>
</dbReference>
<feature type="transmembrane region" description="Helical" evidence="1">
    <location>
        <begin position="60"/>
        <end position="81"/>
    </location>
</feature>
<feature type="transmembrane region" description="Helical" evidence="1">
    <location>
        <begin position="242"/>
        <end position="262"/>
    </location>
</feature>
<feature type="transmembrane region" description="Helical" evidence="1">
    <location>
        <begin position="181"/>
        <end position="204"/>
    </location>
</feature>
<feature type="transmembrane region" description="Helical" evidence="1">
    <location>
        <begin position="27"/>
        <end position="48"/>
    </location>
</feature>
<keyword evidence="3" id="KW-1185">Reference proteome</keyword>
<protein>
    <recommendedName>
        <fullName evidence="4">ABC-2 type transport system permease protein</fullName>
    </recommendedName>
</protein>
<feature type="transmembrane region" description="Helical" evidence="1">
    <location>
        <begin position="101"/>
        <end position="127"/>
    </location>
</feature>
<keyword evidence="1" id="KW-0812">Transmembrane</keyword>
<reference evidence="3" key="1">
    <citation type="submission" date="2017-02" db="EMBL/GenBank/DDBJ databases">
        <authorList>
            <person name="Varghese N."/>
            <person name="Submissions S."/>
        </authorList>
    </citation>
    <scope>NUCLEOTIDE SEQUENCE [LARGE SCALE GENOMIC DNA]</scope>
    <source>
        <strain evidence="3">DSM 22224</strain>
    </source>
</reference>
<gene>
    <name evidence="2" type="ORF">SAMN04488128_102593</name>
</gene>
<dbReference type="OrthoDB" id="1523880at2"/>